<dbReference type="RefSeq" id="WP_207381582.1">
    <property type="nucleotide sequence ID" value="NZ_CP071502.1"/>
</dbReference>
<dbReference type="Proteomes" id="UP000663207">
    <property type="component" value="Chromosome"/>
</dbReference>
<keyword evidence="2" id="KW-1185">Reference proteome</keyword>
<dbReference type="EMBL" id="CP071502">
    <property type="protein sequence ID" value="QSX38512.1"/>
    <property type="molecule type" value="Genomic_DNA"/>
</dbReference>
<accession>A0ABX7R5G5</accession>
<proteinExistence type="predicted"/>
<evidence type="ECO:0000313" key="2">
    <source>
        <dbReference type="Proteomes" id="UP000663207"/>
    </source>
</evidence>
<sequence>MAKLSKSIRKLCKKHARKAVRNKATTLIGKARKHKVKELKQTWMAELLTQGCDSKKAARKYLKQASRISIAANDPAPTILCLTPATSARSFALKPFKASPCSGCAARRGGLCQCALKYARRNKAS</sequence>
<gene>
    <name evidence="1" type="ORF">JYB85_06785</name>
</gene>
<evidence type="ECO:0000313" key="1">
    <source>
        <dbReference type="EMBL" id="QSX38512.1"/>
    </source>
</evidence>
<protein>
    <submittedName>
        <fullName evidence="1">Uncharacterized protein</fullName>
    </submittedName>
</protein>
<name>A0ABX7R5G5_9GAMM</name>
<organism evidence="1 2">
    <name type="scientific">Shewanella sedimentimangrovi</name>
    <dbReference type="NCBI Taxonomy" id="2814293"/>
    <lineage>
        <taxon>Bacteria</taxon>
        <taxon>Pseudomonadati</taxon>
        <taxon>Pseudomonadota</taxon>
        <taxon>Gammaproteobacteria</taxon>
        <taxon>Alteromonadales</taxon>
        <taxon>Shewanellaceae</taxon>
        <taxon>Shewanella</taxon>
    </lineage>
</organism>
<reference evidence="1 2" key="1">
    <citation type="submission" date="2021-03" db="EMBL/GenBank/DDBJ databases">
        <title>Novel species identification of genus Shewanella.</title>
        <authorList>
            <person name="Liu G."/>
            <person name="Zhang Q."/>
        </authorList>
    </citation>
    <scope>NUCLEOTIDE SEQUENCE [LARGE SCALE GENOMIC DNA]</scope>
    <source>
        <strain evidence="1 2">FJAT-52962</strain>
    </source>
</reference>